<dbReference type="InterPro" id="IPR027278">
    <property type="entry name" value="ACCD_DCysDesulf"/>
</dbReference>
<evidence type="ECO:0000313" key="5">
    <source>
        <dbReference type="EMBL" id="STI85570.1"/>
    </source>
</evidence>
<evidence type="ECO:0000256" key="1">
    <source>
        <dbReference type="ARBA" id="ARBA00001933"/>
    </source>
</evidence>
<comment type="cofactor">
    <cofactor evidence="1">
        <name>pyridoxal 5'-phosphate</name>
        <dbReference type="ChEBI" id="CHEBI:597326"/>
    </cofactor>
</comment>
<evidence type="ECO:0000256" key="3">
    <source>
        <dbReference type="ARBA" id="ARBA00022898"/>
    </source>
</evidence>
<dbReference type="GO" id="GO:0019148">
    <property type="term" value="F:D-cysteine desulfhydrase activity"/>
    <property type="evidence" value="ECO:0007669"/>
    <property type="project" value="UniProtKB-EC"/>
</dbReference>
<reference evidence="5 6" key="1">
    <citation type="submission" date="2018-06" db="EMBL/GenBank/DDBJ databases">
        <authorList>
            <consortium name="Pathogen Informatics"/>
            <person name="Doyle S."/>
        </authorList>
    </citation>
    <scope>NUCLEOTIDE SEQUENCE [LARGE SCALE GENOMIC DNA]</scope>
    <source>
        <strain evidence="5 6">NCTC8622</strain>
    </source>
</reference>
<accession>A0A376U8R7</accession>
<evidence type="ECO:0000313" key="6">
    <source>
        <dbReference type="Proteomes" id="UP000254079"/>
    </source>
</evidence>
<dbReference type="InterPro" id="IPR036052">
    <property type="entry name" value="TrpB-like_PALP_sf"/>
</dbReference>
<protein>
    <submittedName>
        <fullName evidence="5">D-cysteine desulfhydrase</fullName>
        <ecNumber evidence="5">4.4.1.15</ecNumber>
    </submittedName>
</protein>
<proteinExistence type="inferred from homology"/>
<dbReference type="SUPFAM" id="SSF53686">
    <property type="entry name" value="Tryptophan synthase beta subunit-like PLP-dependent enzymes"/>
    <property type="match status" value="1"/>
</dbReference>
<dbReference type="InterPro" id="IPR001926">
    <property type="entry name" value="TrpB-like_PALP"/>
</dbReference>
<dbReference type="Gene3D" id="3.40.50.1100">
    <property type="match status" value="1"/>
</dbReference>
<organism evidence="5 6">
    <name type="scientific">Escherichia coli</name>
    <dbReference type="NCBI Taxonomy" id="562"/>
    <lineage>
        <taxon>Bacteria</taxon>
        <taxon>Pseudomonadati</taxon>
        <taxon>Pseudomonadota</taxon>
        <taxon>Gammaproteobacteria</taxon>
        <taxon>Enterobacterales</taxon>
        <taxon>Enterobacteriaceae</taxon>
        <taxon>Escherichia</taxon>
    </lineage>
</organism>
<keyword evidence="3" id="KW-0663">Pyridoxal phosphate</keyword>
<dbReference type="EC" id="4.4.1.15" evidence="5"/>
<sequence>MPINCRKWLTLQQAIAKELELTASAEILLWDDYFAPGYGVPNDEGMEAVKLLARLEGILLDPVYTGKAMAGLIDGISQKRFKDEGPILFIHTGGAPALFAYHPHV</sequence>
<comment type="similarity">
    <text evidence="2">Belongs to the ACC deaminase/D-cysteine desulfhydrase family.</text>
</comment>
<name>A0A376U8R7_ECOLX</name>
<dbReference type="PANTHER" id="PTHR43780:SF2">
    <property type="entry name" value="1-AMINOCYCLOPROPANE-1-CARBOXYLATE DEAMINASE-RELATED"/>
    <property type="match status" value="1"/>
</dbReference>
<dbReference type="AlphaFoldDB" id="A0A376U8R7"/>
<gene>
    <name evidence="5" type="primary">yedO_3</name>
    <name evidence="5" type="ORF">NCTC8622_04669</name>
</gene>
<dbReference type="Pfam" id="PF00291">
    <property type="entry name" value="PALP"/>
    <property type="match status" value="1"/>
</dbReference>
<keyword evidence="5" id="KW-0456">Lyase</keyword>
<evidence type="ECO:0000256" key="2">
    <source>
        <dbReference type="ARBA" id="ARBA00008639"/>
    </source>
</evidence>
<dbReference type="PANTHER" id="PTHR43780">
    <property type="entry name" value="1-AMINOCYCLOPROPANE-1-CARBOXYLATE DEAMINASE-RELATED"/>
    <property type="match status" value="1"/>
</dbReference>
<dbReference type="EMBL" id="UGCP01000002">
    <property type="protein sequence ID" value="STI85570.1"/>
    <property type="molecule type" value="Genomic_DNA"/>
</dbReference>
<evidence type="ECO:0000259" key="4">
    <source>
        <dbReference type="Pfam" id="PF00291"/>
    </source>
</evidence>
<feature type="domain" description="Tryptophan synthase beta chain-like PALP" evidence="4">
    <location>
        <begin position="13"/>
        <end position="93"/>
    </location>
</feature>
<dbReference type="Proteomes" id="UP000254079">
    <property type="component" value="Unassembled WGS sequence"/>
</dbReference>